<feature type="domain" description="AB hydrolase-1" evidence="1">
    <location>
        <begin position="63"/>
        <end position="285"/>
    </location>
</feature>
<dbReference type="PANTHER" id="PTHR43798">
    <property type="entry name" value="MONOACYLGLYCEROL LIPASE"/>
    <property type="match status" value="1"/>
</dbReference>
<dbReference type="PRINTS" id="PR00111">
    <property type="entry name" value="ABHYDROLASE"/>
</dbReference>
<evidence type="ECO:0000313" key="3">
    <source>
        <dbReference type="Proteomes" id="UP001317742"/>
    </source>
</evidence>
<sequence length="297" mass="33138">MRKLILCALLIILGAVVVFQGENLFQEGLKGYLALNGVSSRFIHKNESTVFIFEGGKENLETVILLHGVGGNALTSWFQLLPELAKNYHVVAPDMFFANLPDLVNSGYHINFERQLVELLFEDLKISKASLVGLSFGAWPALQMATGSPERVKDLVLISPLDGSANKIVAGLDLNKENPGKDFYYRIFKTPPPVPNLFLQSHWDRTSRVFAALPRFQVQLDLEGRKLNAALSNIKCPVLIVYGQEDRVIPREHFDDMEANIEGSLLRGLERSGHAVVWDQPEQLALAVDSFLARVEE</sequence>
<dbReference type="Proteomes" id="UP001317742">
    <property type="component" value="Chromosome"/>
</dbReference>
<evidence type="ECO:0000313" key="2">
    <source>
        <dbReference type="EMBL" id="BDQ38443.1"/>
    </source>
</evidence>
<organism evidence="2 3">
    <name type="scientific">Pseudodesulfovibrio nedwellii</name>
    <dbReference type="NCBI Taxonomy" id="2973072"/>
    <lineage>
        <taxon>Bacteria</taxon>
        <taxon>Pseudomonadati</taxon>
        <taxon>Thermodesulfobacteriota</taxon>
        <taxon>Desulfovibrionia</taxon>
        <taxon>Desulfovibrionales</taxon>
        <taxon>Desulfovibrionaceae</taxon>
    </lineage>
</organism>
<proteinExistence type="predicted"/>
<dbReference type="Pfam" id="PF12697">
    <property type="entry name" value="Abhydrolase_6"/>
    <property type="match status" value="1"/>
</dbReference>
<name>A0ABN6S7T6_9BACT</name>
<dbReference type="SUPFAM" id="SSF53474">
    <property type="entry name" value="alpha/beta-Hydrolases"/>
    <property type="match status" value="1"/>
</dbReference>
<accession>A0ABN6S7T6</accession>
<dbReference type="InterPro" id="IPR000073">
    <property type="entry name" value="AB_hydrolase_1"/>
</dbReference>
<dbReference type="InterPro" id="IPR050266">
    <property type="entry name" value="AB_hydrolase_sf"/>
</dbReference>
<gene>
    <name evidence="2" type="ORF">SYK_28030</name>
</gene>
<dbReference type="Gene3D" id="3.40.50.1820">
    <property type="entry name" value="alpha/beta hydrolase"/>
    <property type="match status" value="1"/>
</dbReference>
<protein>
    <recommendedName>
        <fullName evidence="1">AB hydrolase-1 domain-containing protein</fullName>
    </recommendedName>
</protein>
<evidence type="ECO:0000259" key="1">
    <source>
        <dbReference type="Pfam" id="PF12697"/>
    </source>
</evidence>
<dbReference type="PANTHER" id="PTHR43798:SF33">
    <property type="entry name" value="HYDROLASE, PUTATIVE (AFU_ORTHOLOGUE AFUA_2G14860)-RELATED"/>
    <property type="match status" value="1"/>
</dbReference>
<keyword evidence="3" id="KW-1185">Reference proteome</keyword>
<dbReference type="EMBL" id="AP026709">
    <property type="protein sequence ID" value="BDQ38443.1"/>
    <property type="molecule type" value="Genomic_DNA"/>
</dbReference>
<dbReference type="InterPro" id="IPR029058">
    <property type="entry name" value="AB_hydrolase_fold"/>
</dbReference>
<reference evidence="2 3" key="1">
    <citation type="submission" date="2022-08" db="EMBL/GenBank/DDBJ databases">
        <title>Genome Sequence of the sulphate-reducing bacterium, Pseudodesulfovibrio sp. SYK.</title>
        <authorList>
            <person name="Kondo R."/>
            <person name="Kataoka T."/>
        </authorList>
    </citation>
    <scope>NUCLEOTIDE SEQUENCE [LARGE SCALE GENOMIC DNA]</scope>
    <source>
        <strain evidence="2 3">SYK</strain>
    </source>
</reference>
<dbReference type="RefSeq" id="WP_281760941.1">
    <property type="nucleotide sequence ID" value="NZ_AP026709.1"/>
</dbReference>